<proteinExistence type="inferred from homology"/>
<keyword evidence="12" id="KW-1185">Reference proteome</keyword>
<feature type="transmembrane region" description="Helical" evidence="8">
    <location>
        <begin position="7"/>
        <end position="28"/>
    </location>
</feature>
<evidence type="ECO:0000313" key="12">
    <source>
        <dbReference type="Proteomes" id="UP000000271"/>
    </source>
</evidence>
<dbReference type="AlphaFoldDB" id="D6Y0A7"/>
<dbReference type="SMART" id="SM00304">
    <property type="entry name" value="HAMP"/>
    <property type="match status" value="1"/>
</dbReference>
<keyword evidence="4 6" id="KW-0807">Transducer</keyword>
<dbReference type="Gene3D" id="3.30.450.20">
    <property type="entry name" value="PAS domain"/>
    <property type="match status" value="1"/>
</dbReference>
<evidence type="ECO:0000256" key="7">
    <source>
        <dbReference type="SAM" id="Coils"/>
    </source>
</evidence>
<comment type="subcellular location">
    <subcellularLocation>
        <location evidence="1">Cell membrane</location>
    </subcellularLocation>
</comment>
<dbReference type="EMBL" id="CP001791">
    <property type="protein sequence ID" value="ADH98498.1"/>
    <property type="molecule type" value="Genomic_DNA"/>
</dbReference>
<gene>
    <name evidence="11" type="ordered locus">Bsel_0977</name>
</gene>
<comment type="similarity">
    <text evidence="5">Belongs to the methyl-accepting chemotaxis (MCP) protein family.</text>
</comment>
<dbReference type="InterPro" id="IPR004089">
    <property type="entry name" value="MCPsignal_dom"/>
</dbReference>
<dbReference type="SMART" id="SM00283">
    <property type="entry name" value="MA"/>
    <property type="match status" value="1"/>
</dbReference>
<dbReference type="PANTHER" id="PTHR32089:SF112">
    <property type="entry name" value="LYSOZYME-LIKE PROTEIN-RELATED"/>
    <property type="match status" value="1"/>
</dbReference>
<feature type="transmembrane region" description="Helical" evidence="8">
    <location>
        <begin position="298"/>
        <end position="319"/>
    </location>
</feature>
<dbReference type="PROSITE" id="PS50885">
    <property type="entry name" value="HAMP"/>
    <property type="match status" value="1"/>
</dbReference>
<evidence type="ECO:0000256" key="3">
    <source>
        <dbReference type="ARBA" id="ARBA00023136"/>
    </source>
</evidence>
<dbReference type="Pfam" id="PF00015">
    <property type="entry name" value="MCPsignal"/>
    <property type="match status" value="1"/>
</dbReference>
<keyword evidence="8" id="KW-1133">Transmembrane helix</keyword>
<dbReference type="HOGENOM" id="CLU_000445_107_19_9"/>
<evidence type="ECO:0000259" key="10">
    <source>
        <dbReference type="PROSITE" id="PS50885"/>
    </source>
</evidence>
<evidence type="ECO:0000256" key="8">
    <source>
        <dbReference type="SAM" id="Phobius"/>
    </source>
</evidence>
<feature type="coiled-coil region" evidence="7">
    <location>
        <begin position="643"/>
        <end position="670"/>
    </location>
</feature>
<protein>
    <submittedName>
        <fullName evidence="11">Methyl-accepting chemotaxis sensory transducer</fullName>
    </submittedName>
</protein>
<organism evidence="11 12">
    <name type="scientific">Bacillus selenitireducens (strain ATCC 700615 / DSM 15326 / MLS10)</name>
    <dbReference type="NCBI Taxonomy" id="439292"/>
    <lineage>
        <taxon>Bacteria</taxon>
        <taxon>Bacillati</taxon>
        <taxon>Bacillota</taxon>
        <taxon>Bacilli</taxon>
        <taxon>Bacillales</taxon>
        <taxon>Bacillaceae</taxon>
        <taxon>Salisediminibacterium</taxon>
    </lineage>
</organism>
<evidence type="ECO:0000256" key="4">
    <source>
        <dbReference type="ARBA" id="ARBA00023224"/>
    </source>
</evidence>
<evidence type="ECO:0000313" key="11">
    <source>
        <dbReference type="EMBL" id="ADH98498.1"/>
    </source>
</evidence>
<accession>D6Y0A7</accession>
<sequence>MKLQGKMLAVILPAVLLVFLITIGSIIFNLRGNIEEQSHDYAFSMARETASQVETILNRYHAQASQVAFALEAADITDVNQGQVNAIVESAFELNESVLEIALYLPNPDARRDFREFTYRPHTAAFDRDAMEAAVLTEEREHLAEPVMDGDGDEARMVSAISLPIYDDDERIGMTTVIFSLDEIQMLTEDVMLFESGFGRLLSNEGIVAAHADVSRVGNIAGELGDETEGDPEMYRNAISGGEEMNEVSHSVSVGMDVYKTFTPIHLGDTQTPWSFGTVTDEDEIFGALQDTVNQSTWIGLAGLVVISVIVALVARVVIKPIRVMTDHAGRIEQLDLSEEIPAHYRKRKDEIGVLARSFDNMSASLRQVMTKNRDAAEKLSEASDSLSARAYETGESASEIARSMSSVTEGAVEQSEAMAAIAEKMARTVTETQDGQTHARHALDEAGRASELAGEGEASVGQSVTHMQSLIASMDQSTKVLNRLSERSDEIGGIVSEISSIAEQTNLLALNASIEAARAGEHGKGFAVVADEVRKLAEESNASSQRIDTLIKGVQEETAETVTTMNGNMTLMKEQVELVEASGDVIRQISEAFTKSREAVNQVHQKLDDLRTYAEEVDESIKGISLIVDQTAASAEEVTASSDEQKETLDQISANAEELTDIAGALEEETKRFTL</sequence>
<dbReference type="STRING" id="439292.Bsel_0977"/>
<dbReference type="Pfam" id="PF00672">
    <property type="entry name" value="HAMP"/>
    <property type="match status" value="1"/>
</dbReference>
<dbReference type="Proteomes" id="UP000000271">
    <property type="component" value="Chromosome"/>
</dbReference>
<dbReference type="CDD" id="cd11386">
    <property type="entry name" value="MCP_signal"/>
    <property type="match status" value="1"/>
</dbReference>
<evidence type="ECO:0000256" key="6">
    <source>
        <dbReference type="PROSITE-ProRule" id="PRU00284"/>
    </source>
</evidence>
<dbReference type="PANTHER" id="PTHR32089">
    <property type="entry name" value="METHYL-ACCEPTING CHEMOTAXIS PROTEIN MCPB"/>
    <property type="match status" value="1"/>
</dbReference>
<keyword evidence="2" id="KW-1003">Cell membrane</keyword>
<dbReference type="Gene3D" id="1.10.287.950">
    <property type="entry name" value="Methyl-accepting chemotaxis protein"/>
    <property type="match status" value="1"/>
</dbReference>
<evidence type="ECO:0000256" key="5">
    <source>
        <dbReference type="ARBA" id="ARBA00029447"/>
    </source>
</evidence>
<keyword evidence="3 8" id="KW-0472">Membrane</keyword>
<dbReference type="eggNOG" id="COG0840">
    <property type="taxonomic scope" value="Bacteria"/>
</dbReference>
<evidence type="ECO:0000259" key="9">
    <source>
        <dbReference type="PROSITE" id="PS50111"/>
    </source>
</evidence>
<dbReference type="CDD" id="cd06225">
    <property type="entry name" value="HAMP"/>
    <property type="match status" value="1"/>
</dbReference>
<evidence type="ECO:0000256" key="2">
    <source>
        <dbReference type="ARBA" id="ARBA00022475"/>
    </source>
</evidence>
<dbReference type="InterPro" id="IPR003660">
    <property type="entry name" value="HAMP_dom"/>
</dbReference>
<name>D6Y0A7_BACIE</name>
<dbReference type="GO" id="GO:0007165">
    <property type="term" value="P:signal transduction"/>
    <property type="evidence" value="ECO:0007669"/>
    <property type="project" value="UniProtKB-KW"/>
</dbReference>
<dbReference type="SUPFAM" id="SSF58104">
    <property type="entry name" value="Methyl-accepting chemotaxis protein (MCP) signaling domain"/>
    <property type="match status" value="1"/>
</dbReference>
<feature type="domain" description="HAMP" evidence="10">
    <location>
        <begin position="316"/>
        <end position="371"/>
    </location>
</feature>
<dbReference type="Gene3D" id="6.10.340.10">
    <property type="match status" value="1"/>
</dbReference>
<keyword evidence="8" id="KW-0812">Transmembrane</keyword>
<dbReference type="PROSITE" id="PS50111">
    <property type="entry name" value="CHEMOTAXIS_TRANSDUC_2"/>
    <property type="match status" value="1"/>
</dbReference>
<dbReference type="KEGG" id="bse:Bsel_0977"/>
<evidence type="ECO:0000256" key="1">
    <source>
        <dbReference type="ARBA" id="ARBA00004236"/>
    </source>
</evidence>
<dbReference type="RefSeq" id="WP_013171923.1">
    <property type="nucleotide sequence ID" value="NC_014219.1"/>
</dbReference>
<reference evidence="11" key="1">
    <citation type="submission" date="2009-10" db="EMBL/GenBank/DDBJ databases">
        <title>Complete sequence of Bacillus selenitireducens MLS10.</title>
        <authorList>
            <consortium name="US DOE Joint Genome Institute"/>
            <person name="Lucas S."/>
            <person name="Copeland A."/>
            <person name="Lapidus A."/>
            <person name="Glavina del Rio T."/>
            <person name="Dalin E."/>
            <person name="Tice H."/>
            <person name="Bruce D."/>
            <person name="Goodwin L."/>
            <person name="Pitluck S."/>
            <person name="Sims D."/>
            <person name="Brettin T."/>
            <person name="Detter J.C."/>
            <person name="Han C."/>
            <person name="Larimer F."/>
            <person name="Land M."/>
            <person name="Hauser L."/>
            <person name="Kyrpides N."/>
            <person name="Ovchinnikova G."/>
            <person name="Stolz J."/>
        </authorList>
    </citation>
    <scope>NUCLEOTIDE SEQUENCE [LARGE SCALE GENOMIC DNA]</scope>
    <source>
        <strain evidence="11">MLS10</strain>
    </source>
</reference>
<dbReference type="GO" id="GO:0005886">
    <property type="term" value="C:plasma membrane"/>
    <property type="evidence" value="ECO:0007669"/>
    <property type="project" value="UniProtKB-SubCell"/>
</dbReference>
<feature type="domain" description="Methyl-accepting transducer" evidence="9">
    <location>
        <begin position="390"/>
        <end position="626"/>
    </location>
</feature>
<keyword evidence="7" id="KW-0175">Coiled coil</keyword>